<feature type="domain" description="NADH:ubiquinone oxidoreductase 30kDa subunit" evidence="7">
    <location>
        <begin position="31"/>
        <end position="149"/>
    </location>
</feature>
<feature type="region of interest" description="Disordered" evidence="6">
    <location>
        <begin position="149"/>
        <end position="199"/>
    </location>
</feature>
<dbReference type="Proteomes" id="UP000503640">
    <property type="component" value="Unassembled WGS sequence"/>
</dbReference>
<name>A0A7I9VNB2_9BACT</name>
<evidence type="ECO:0000256" key="2">
    <source>
        <dbReference type="ARBA" id="ARBA00022448"/>
    </source>
</evidence>
<proteinExistence type="inferred from homology"/>
<feature type="compositionally biased region" description="Pro residues" evidence="6">
    <location>
        <begin position="178"/>
        <end position="193"/>
    </location>
</feature>
<keyword evidence="2 3" id="KW-0813">Transport</keyword>
<dbReference type="InterPro" id="IPR020396">
    <property type="entry name" value="NADH_UbQ_OxRdtase_CS"/>
</dbReference>
<keyword evidence="3 5" id="KW-0874">Quinone</keyword>
<sequence>MTVNEIHERLQAQFGEAVGPLSEPKLDAFAVVKAQKIVEVARFLKETPGLELDHCNDLTALDWPARNVIEVVYHLFSYGHRHGIVLKVEADRANPVVPSVEGVWKAANWMERECYDMFGVTFTGHPDLRRLLLPDDWQGFPLRKDYQEAGGYHGIPNTRENPLVELRRLDEKRRAERPAPPPPPAASTPPAAPAEPAKA</sequence>
<dbReference type="GO" id="GO:0048038">
    <property type="term" value="F:quinone binding"/>
    <property type="evidence" value="ECO:0007669"/>
    <property type="project" value="UniProtKB-KW"/>
</dbReference>
<keyword evidence="3" id="KW-0830">Ubiquinone</keyword>
<dbReference type="GO" id="GO:0005886">
    <property type="term" value="C:plasma membrane"/>
    <property type="evidence" value="ECO:0007669"/>
    <property type="project" value="UniProtKB-SubCell"/>
</dbReference>
<evidence type="ECO:0000256" key="1">
    <source>
        <dbReference type="ARBA" id="ARBA00007569"/>
    </source>
</evidence>
<feature type="compositionally biased region" description="Basic and acidic residues" evidence="6">
    <location>
        <begin position="165"/>
        <end position="177"/>
    </location>
</feature>
<dbReference type="GO" id="GO:0008137">
    <property type="term" value="F:NADH dehydrogenase (ubiquinone) activity"/>
    <property type="evidence" value="ECO:0007669"/>
    <property type="project" value="InterPro"/>
</dbReference>
<evidence type="ECO:0000256" key="6">
    <source>
        <dbReference type="SAM" id="MobiDB-lite"/>
    </source>
</evidence>
<comment type="similarity">
    <text evidence="1 3 4">Belongs to the complex I 30 kDa subunit family.</text>
</comment>
<accession>A0A7I9VNB2</accession>
<dbReference type="EC" id="7.1.1.-" evidence="3"/>
<dbReference type="HAMAP" id="MF_01357">
    <property type="entry name" value="NDH1_NuoC"/>
    <property type="match status" value="1"/>
</dbReference>
<dbReference type="Pfam" id="PF00329">
    <property type="entry name" value="Complex1_30kDa"/>
    <property type="match status" value="1"/>
</dbReference>
<dbReference type="AlphaFoldDB" id="A0A7I9VNB2"/>
<keyword evidence="9" id="KW-1185">Reference proteome</keyword>
<reference evidence="9" key="1">
    <citation type="journal article" date="2020" name="Appl. Environ. Microbiol.">
        <title>Diazotrophic Anaeromyxobacter Isolates from Soils.</title>
        <authorList>
            <person name="Masuda Y."/>
            <person name="Yamanaka H."/>
            <person name="Xu Z.X."/>
            <person name="Shiratori Y."/>
            <person name="Aono T."/>
            <person name="Amachi S."/>
            <person name="Senoo K."/>
            <person name="Itoh H."/>
        </authorList>
    </citation>
    <scope>NUCLEOTIDE SEQUENCE [LARGE SCALE GENOMIC DNA]</scope>
    <source>
        <strain evidence="9">R267</strain>
    </source>
</reference>
<comment type="function">
    <text evidence="3">NDH-1 shuttles electrons from NADH, via FMN and iron-sulfur (Fe-S) centers, to quinones in the respiratory chain. The immediate electron acceptor for the enzyme in this species is believed to be ubiquinone. Couples the redox reaction to proton translocation (for every two electrons transferred, four hydrogen ions are translocated across the cytoplasmic membrane), and thus conserves the redox energy in a proton gradient.</text>
</comment>
<comment type="catalytic activity">
    <reaction evidence="3 5">
        <text>a quinone + NADH + 5 H(+)(in) = a quinol + NAD(+) + 4 H(+)(out)</text>
        <dbReference type="Rhea" id="RHEA:57888"/>
        <dbReference type="ChEBI" id="CHEBI:15378"/>
        <dbReference type="ChEBI" id="CHEBI:24646"/>
        <dbReference type="ChEBI" id="CHEBI:57540"/>
        <dbReference type="ChEBI" id="CHEBI:57945"/>
        <dbReference type="ChEBI" id="CHEBI:132124"/>
    </reaction>
</comment>
<protein>
    <recommendedName>
        <fullName evidence="3">NADH-quinone oxidoreductase subunit C</fullName>
        <ecNumber evidence="3">7.1.1.-</ecNumber>
    </recommendedName>
    <alternativeName>
        <fullName evidence="3">NADH dehydrogenase I subunit C</fullName>
    </alternativeName>
    <alternativeName>
        <fullName evidence="3">NDH-1 subunit C</fullName>
    </alternativeName>
</protein>
<comment type="subunit">
    <text evidence="3">NDH-1 is composed of 14 different subunits. Subunits NuoB, C, D, E, F, and G constitute the peripheral sector of the complex.</text>
</comment>
<gene>
    <name evidence="3" type="primary">nuoC</name>
    <name evidence="8" type="ORF">AMYX_26340</name>
</gene>
<dbReference type="PROSITE" id="PS00542">
    <property type="entry name" value="COMPLEX1_30K"/>
    <property type="match status" value="1"/>
</dbReference>
<dbReference type="EMBL" id="BJTG01000006">
    <property type="protein sequence ID" value="GEJ57893.1"/>
    <property type="molecule type" value="Genomic_DNA"/>
</dbReference>
<keyword evidence="3" id="KW-1003">Cell membrane</keyword>
<keyword evidence="3" id="KW-0472">Membrane</keyword>
<keyword evidence="3 4" id="KW-1278">Translocase</keyword>
<evidence type="ECO:0000313" key="9">
    <source>
        <dbReference type="Proteomes" id="UP000503640"/>
    </source>
</evidence>
<dbReference type="InterPro" id="IPR001268">
    <property type="entry name" value="NADH_UbQ_OxRdtase_30kDa_su"/>
</dbReference>
<evidence type="ECO:0000259" key="7">
    <source>
        <dbReference type="Pfam" id="PF00329"/>
    </source>
</evidence>
<dbReference type="InterPro" id="IPR037232">
    <property type="entry name" value="NADH_quin_OxRdtase_su_C/D-like"/>
</dbReference>
<evidence type="ECO:0000256" key="4">
    <source>
        <dbReference type="RuleBase" id="RU003456"/>
    </source>
</evidence>
<comment type="subcellular location">
    <subcellularLocation>
        <location evidence="3">Cell membrane</location>
        <topology evidence="3">Peripheral membrane protein</topology>
        <orientation evidence="3">Cytoplasmic side</orientation>
    </subcellularLocation>
</comment>
<dbReference type="GO" id="GO:0050136">
    <property type="term" value="F:NADH dehydrogenase (quinone) (non-electrogenic) activity"/>
    <property type="evidence" value="ECO:0007669"/>
    <property type="project" value="UniProtKB-UniRule"/>
</dbReference>
<dbReference type="InterPro" id="IPR010218">
    <property type="entry name" value="NADH_DH_suC"/>
</dbReference>
<dbReference type="RefSeq" id="WP_176065927.1">
    <property type="nucleotide sequence ID" value="NZ_BJTG01000006.1"/>
</dbReference>
<evidence type="ECO:0000256" key="5">
    <source>
        <dbReference type="RuleBase" id="RU003582"/>
    </source>
</evidence>
<dbReference type="SUPFAM" id="SSF143243">
    <property type="entry name" value="Nqo5-like"/>
    <property type="match status" value="1"/>
</dbReference>
<dbReference type="NCBIfam" id="TIGR01961">
    <property type="entry name" value="NuoC_fam"/>
    <property type="match status" value="1"/>
</dbReference>
<evidence type="ECO:0000256" key="3">
    <source>
        <dbReference type="HAMAP-Rule" id="MF_01357"/>
    </source>
</evidence>
<organism evidence="8 9">
    <name type="scientific">Anaeromyxobacter diazotrophicus</name>
    <dbReference type="NCBI Taxonomy" id="2590199"/>
    <lineage>
        <taxon>Bacteria</taxon>
        <taxon>Pseudomonadati</taxon>
        <taxon>Myxococcota</taxon>
        <taxon>Myxococcia</taxon>
        <taxon>Myxococcales</taxon>
        <taxon>Cystobacterineae</taxon>
        <taxon>Anaeromyxobacteraceae</taxon>
        <taxon>Anaeromyxobacter</taxon>
    </lineage>
</organism>
<keyword evidence="3 4" id="KW-0520">NAD</keyword>
<evidence type="ECO:0000313" key="8">
    <source>
        <dbReference type="EMBL" id="GEJ57893.1"/>
    </source>
</evidence>
<dbReference type="PANTHER" id="PTHR10884:SF14">
    <property type="entry name" value="NADH DEHYDROGENASE [UBIQUINONE] IRON-SULFUR PROTEIN 3, MITOCHONDRIAL"/>
    <property type="match status" value="1"/>
</dbReference>
<comment type="caution">
    <text evidence="8">The sequence shown here is derived from an EMBL/GenBank/DDBJ whole genome shotgun (WGS) entry which is preliminary data.</text>
</comment>
<dbReference type="Gene3D" id="3.30.460.80">
    <property type="entry name" value="NADH:ubiquinone oxidoreductase, 30kDa subunit"/>
    <property type="match status" value="1"/>
</dbReference>
<dbReference type="PANTHER" id="PTHR10884">
    <property type="entry name" value="NADH DEHYDROGENASE UBIQUINONE IRON-SULFUR PROTEIN 3"/>
    <property type="match status" value="1"/>
</dbReference>